<accession>A0A8H6S3S8</accession>
<feature type="compositionally biased region" description="Low complexity" evidence="1">
    <location>
        <begin position="101"/>
        <end position="126"/>
    </location>
</feature>
<organism evidence="3 4">
    <name type="scientific">Mycena indigotica</name>
    <dbReference type="NCBI Taxonomy" id="2126181"/>
    <lineage>
        <taxon>Eukaryota</taxon>
        <taxon>Fungi</taxon>
        <taxon>Dikarya</taxon>
        <taxon>Basidiomycota</taxon>
        <taxon>Agaricomycotina</taxon>
        <taxon>Agaricomycetes</taxon>
        <taxon>Agaricomycetidae</taxon>
        <taxon>Agaricales</taxon>
        <taxon>Marasmiineae</taxon>
        <taxon>Mycenaceae</taxon>
        <taxon>Mycena</taxon>
    </lineage>
</organism>
<protein>
    <submittedName>
        <fullName evidence="3">Uncharacterized protein</fullName>
    </submittedName>
</protein>
<evidence type="ECO:0000256" key="1">
    <source>
        <dbReference type="SAM" id="MobiDB-lite"/>
    </source>
</evidence>
<keyword evidence="2" id="KW-0472">Membrane</keyword>
<evidence type="ECO:0000256" key="2">
    <source>
        <dbReference type="SAM" id="Phobius"/>
    </source>
</evidence>
<keyword evidence="4" id="KW-1185">Reference proteome</keyword>
<keyword evidence="2" id="KW-1133">Transmembrane helix</keyword>
<feature type="transmembrane region" description="Helical" evidence="2">
    <location>
        <begin position="137"/>
        <end position="159"/>
    </location>
</feature>
<dbReference type="EMBL" id="JACAZF010000011">
    <property type="protein sequence ID" value="KAF7292655.1"/>
    <property type="molecule type" value="Genomic_DNA"/>
</dbReference>
<name>A0A8H6S3S8_9AGAR</name>
<evidence type="ECO:0000313" key="3">
    <source>
        <dbReference type="EMBL" id="KAF7292655.1"/>
    </source>
</evidence>
<gene>
    <name evidence="3" type="ORF">MIND_01163700</name>
</gene>
<dbReference type="OrthoDB" id="3063854at2759"/>
<proteinExistence type="predicted"/>
<reference evidence="3" key="1">
    <citation type="submission" date="2020-05" db="EMBL/GenBank/DDBJ databases">
        <title>Mycena genomes resolve the evolution of fungal bioluminescence.</title>
        <authorList>
            <person name="Tsai I.J."/>
        </authorList>
    </citation>
    <scope>NUCLEOTIDE SEQUENCE</scope>
    <source>
        <strain evidence="3">171206Taipei</strain>
    </source>
</reference>
<comment type="caution">
    <text evidence="3">The sequence shown here is derived from an EMBL/GenBank/DDBJ whole genome shotgun (WGS) entry which is preliminary data.</text>
</comment>
<keyword evidence="2" id="KW-0812">Transmembrane</keyword>
<dbReference type="GeneID" id="59350673"/>
<dbReference type="Proteomes" id="UP000636479">
    <property type="component" value="Unassembled WGS sequence"/>
</dbReference>
<evidence type="ECO:0000313" key="4">
    <source>
        <dbReference type="Proteomes" id="UP000636479"/>
    </source>
</evidence>
<dbReference type="AlphaFoldDB" id="A0A8H6S3S8"/>
<feature type="region of interest" description="Disordered" evidence="1">
    <location>
        <begin position="98"/>
        <end position="126"/>
    </location>
</feature>
<sequence>MWPIALAMIPAVIAQSHPLFERQSNGGCTSACADVDQAVLAANSKLSEMCTTGIVDGYAQCYNCMITNGVMTKEGAQAILDNYVRACTSAGFSMRPTTLDGSRAASSSSSGSTSGSSSSGSAANTSSSTGSIQKAGALRLGVSLAATAGVLAGGALLVLV</sequence>
<dbReference type="RefSeq" id="XP_037215083.1">
    <property type="nucleotide sequence ID" value="XM_037368157.1"/>
</dbReference>